<keyword evidence="1" id="KW-0812">Transmembrane</keyword>
<keyword evidence="1" id="KW-0472">Membrane</keyword>
<reference evidence="2" key="1">
    <citation type="submission" date="2020-09" db="EMBL/GenBank/DDBJ databases">
        <title>Bacillus faecalis sp. nov., a moderately halophilic bacterium isolated from cow faeces.</title>
        <authorList>
            <person name="Jiang L."/>
            <person name="Lee J."/>
        </authorList>
    </citation>
    <scope>NUCLEOTIDE SEQUENCE</scope>
    <source>
        <strain evidence="2">AGMB 02131</strain>
    </source>
</reference>
<evidence type="ECO:0000313" key="2">
    <source>
        <dbReference type="EMBL" id="MBD3110081.1"/>
    </source>
</evidence>
<name>A0A927CZW1_9BACI</name>
<organism evidence="2 3">
    <name type="scientific">Peribacillus faecalis</name>
    <dbReference type="NCBI Taxonomy" id="2772559"/>
    <lineage>
        <taxon>Bacteria</taxon>
        <taxon>Bacillati</taxon>
        <taxon>Bacillota</taxon>
        <taxon>Bacilli</taxon>
        <taxon>Bacillales</taxon>
        <taxon>Bacillaceae</taxon>
        <taxon>Peribacillus</taxon>
    </lineage>
</organism>
<comment type="caution">
    <text evidence="2">The sequence shown here is derived from an EMBL/GenBank/DDBJ whole genome shotgun (WGS) entry which is preliminary data.</text>
</comment>
<feature type="transmembrane region" description="Helical" evidence="1">
    <location>
        <begin position="6"/>
        <end position="24"/>
    </location>
</feature>
<feature type="transmembrane region" description="Helical" evidence="1">
    <location>
        <begin position="123"/>
        <end position="140"/>
    </location>
</feature>
<keyword evidence="1" id="KW-1133">Transmembrane helix</keyword>
<evidence type="ECO:0000256" key="1">
    <source>
        <dbReference type="SAM" id="Phobius"/>
    </source>
</evidence>
<feature type="transmembrane region" description="Helical" evidence="1">
    <location>
        <begin position="36"/>
        <end position="59"/>
    </location>
</feature>
<gene>
    <name evidence="2" type="ORF">IEO70_17240</name>
</gene>
<evidence type="ECO:0000313" key="3">
    <source>
        <dbReference type="Proteomes" id="UP000602076"/>
    </source>
</evidence>
<evidence type="ECO:0008006" key="4">
    <source>
        <dbReference type="Google" id="ProtNLM"/>
    </source>
</evidence>
<feature type="transmembrane region" description="Helical" evidence="1">
    <location>
        <begin position="152"/>
        <end position="173"/>
    </location>
</feature>
<sequence>MNAIAWSIVACEILFWVFILAGLITRYIAKREKLGFFLLAMTPVIDLVLVIITGLDLYWGATATMAHAIAAVYIGVSIAFGKSMIQWADDRFRYYVMKQGEKPVKKVGLEFAKHNFIGWLKHVLAYCIGAAILLGLVYWINDATRTEALTSIFKVWSLVLGIDFLIAISYFIWRK</sequence>
<keyword evidence="3" id="KW-1185">Reference proteome</keyword>
<feature type="transmembrane region" description="Helical" evidence="1">
    <location>
        <begin position="65"/>
        <end position="85"/>
    </location>
</feature>
<accession>A0A927CZW1</accession>
<dbReference type="EMBL" id="JACXSI010000055">
    <property type="protein sequence ID" value="MBD3110081.1"/>
    <property type="molecule type" value="Genomic_DNA"/>
</dbReference>
<dbReference type="Proteomes" id="UP000602076">
    <property type="component" value="Unassembled WGS sequence"/>
</dbReference>
<protein>
    <recommendedName>
        <fullName evidence="4">Integral inner membrane protein</fullName>
    </recommendedName>
</protein>
<dbReference type="AlphaFoldDB" id="A0A927CZW1"/>
<proteinExistence type="predicted"/>
<dbReference type="RefSeq" id="WP_190999613.1">
    <property type="nucleotide sequence ID" value="NZ_JACXSI010000055.1"/>
</dbReference>